<sequence length="87" mass="9308">MTKTARLLPFADLKLLPTDLAVDPSGNVYVIDLGTIRVLKLDAGASAPIVLPFNDLKDSSSVAVDSKGNVYLNDGLHFRILKLAVQS</sequence>
<keyword evidence="2" id="KW-1185">Reference proteome</keyword>
<proteinExistence type="predicted"/>
<dbReference type="AlphaFoldDB" id="A0A7I7QIB9"/>
<reference evidence="1 2" key="1">
    <citation type="journal article" date="2019" name="Emerg. Microbes Infect.">
        <title>Comprehensive subspecies identification of 175 nontuberculous mycobacteria species based on 7547 genomic profiles.</title>
        <authorList>
            <person name="Matsumoto Y."/>
            <person name="Kinjo T."/>
            <person name="Motooka D."/>
            <person name="Nabeya D."/>
            <person name="Jung N."/>
            <person name="Uechi K."/>
            <person name="Horii T."/>
            <person name="Iida T."/>
            <person name="Fujita J."/>
            <person name="Nakamura S."/>
        </authorList>
    </citation>
    <scope>NUCLEOTIDE SEQUENCE [LARGE SCALE GENOMIC DNA]</scope>
    <source>
        <strain evidence="1 2">JCM 17783</strain>
    </source>
</reference>
<dbReference type="Gene3D" id="2.40.10.500">
    <property type="match status" value="1"/>
</dbReference>
<dbReference type="KEGG" id="msto:MSTO_58910"/>
<evidence type="ECO:0000313" key="1">
    <source>
        <dbReference type="EMBL" id="BBY25686.1"/>
    </source>
</evidence>
<dbReference type="EMBL" id="AP022587">
    <property type="protein sequence ID" value="BBY25686.1"/>
    <property type="molecule type" value="Genomic_DNA"/>
</dbReference>
<protein>
    <recommendedName>
        <fullName evidence="3">Serine/threonine-protein kinase PknD</fullName>
    </recommendedName>
</protein>
<evidence type="ECO:0000313" key="2">
    <source>
        <dbReference type="Proteomes" id="UP000467130"/>
    </source>
</evidence>
<accession>A0A7I7QIB9</accession>
<organism evidence="1 2">
    <name type="scientific">Mycobacterium stomatepiae</name>
    <dbReference type="NCBI Taxonomy" id="470076"/>
    <lineage>
        <taxon>Bacteria</taxon>
        <taxon>Bacillati</taxon>
        <taxon>Actinomycetota</taxon>
        <taxon>Actinomycetes</taxon>
        <taxon>Mycobacteriales</taxon>
        <taxon>Mycobacteriaceae</taxon>
        <taxon>Mycobacterium</taxon>
        <taxon>Mycobacterium simiae complex</taxon>
    </lineage>
</organism>
<name>A0A7I7QIB9_9MYCO</name>
<evidence type="ECO:0008006" key="3">
    <source>
        <dbReference type="Google" id="ProtNLM"/>
    </source>
</evidence>
<gene>
    <name evidence="1" type="ORF">MSTO_58910</name>
</gene>
<dbReference type="Proteomes" id="UP000467130">
    <property type="component" value="Chromosome"/>
</dbReference>
<dbReference type="RefSeq" id="WP_163794034.1">
    <property type="nucleotide sequence ID" value="NZ_AP022587.1"/>
</dbReference>
<dbReference type="SUPFAM" id="SSF101898">
    <property type="entry name" value="NHL repeat"/>
    <property type="match status" value="1"/>
</dbReference>